<dbReference type="KEGG" id="csl:COCSUDRAFT_64928"/>
<dbReference type="GeneID" id="17043987"/>
<comment type="caution">
    <text evidence="2">The sequence shown here is derived from an EMBL/GenBank/DDBJ whole genome shotgun (WGS) entry which is preliminary data.</text>
</comment>
<dbReference type="OrthoDB" id="548706at2759"/>
<evidence type="ECO:0000313" key="3">
    <source>
        <dbReference type="Proteomes" id="UP000007264"/>
    </source>
</evidence>
<sequence>MLSSSPNWREIDKNVDRLIDEFEVPRATSAPPHLQEGRWGGGPQVGAVSGPSNGDGRWTPAEGFSDIRCDEDYEAFYRAQLEAGRKLPPPLEHGTVYEKLPPHLQHRLSQQQQRLLASRMSPSPNGLDPINERGVSPAPGNGLNMLQAFQQLGMNEHRHSPAPPPMSQQEQLENLAGLQQHLAQQGDQQAQLMAIMAAAGGLRPNSTPPPMTHTPPLPSQTPPVPSGTPGAVSLAANAAALAAAAAGQNGFQGGMNGGLLGSLEYQAAYQACFYLRAFY</sequence>
<feature type="region of interest" description="Disordered" evidence="1">
    <location>
        <begin position="205"/>
        <end position="228"/>
    </location>
</feature>
<reference evidence="2 3" key="1">
    <citation type="journal article" date="2012" name="Genome Biol.">
        <title>The genome of the polar eukaryotic microalga coccomyxa subellipsoidea reveals traits of cold adaptation.</title>
        <authorList>
            <person name="Blanc G."/>
            <person name="Agarkova I."/>
            <person name="Grimwood J."/>
            <person name="Kuo A."/>
            <person name="Brueggeman A."/>
            <person name="Dunigan D."/>
            <person name="Gurnon J."/>
            <person name="Ladunga I."/>
            <person name="Lindquist E."/>
            <person name="Lucas S."/>
            <person name="Pangilinan J."/>
            <person name="Proschold T."/>
            <person name="Salamov A."/>
            <person name="Schmutz J."/>
            <person name="Weeks D."/>
            <person name="Yamada T."/>
            <person name="Claverie J.M."/>
            <person name="Grigoriev I."/>
            <person name="Van Etten J."/>
            <person name="Lomsadze A."/>
            <person name="Borodovsky M."/>
        </authorList>
    </citation>
    <scope>NUCLEOTIDE SEQUENCE [LARGE SCALE GENOMIC DNA]</scope>
    <source>
        <strain evidence="2 3">C-169</strain>
    </source>
</reference>
<dbReference type="RefSeq" id="XP_005650527.1">
    <property type="nucleotide sequence ID" value="XM_005650470.1"/>
</dbReference>
<organism evidence="2 3">
    <name type="scientific">Coccomyxa subellipsoidea (strain C-169)</name>
    <name type="common">Green microalga</name>
    <dbReference type="NCBI Taxonomy" id="574566"/>
    <lineage>
        <taxon>Eukaryota</taxon>
        <taxon>Viridiplantae</taxon>
        <taxon>Chlorophyta</taxon>
        <taxon>core chlorophytes</taxon>
        <taxon>Trebouxiophyceae</taxon>
        <taxon>Trebouxiophyceae incertae sedis</taxon>
        <taxon>Coccomyxaceae</taxon>
        <taxon>Coccomyxa</taxon>
        <taxon>Coccomyxa subellipsoidea</taxon>
    </lineage>
</organism>
<feature type="region of interest" description="Disordered" evidence="1">
    <location>
        <begin position="26"/>
        <end position="63"/>
    </location>
</feature>
<protein>
    <submittedName>
        <fullName evidence="2">Uncharacterized protein</fullName>
    </submittedName>
</protein>
<dbReference type="STRING" id="574566.I0Z5R4"/>
<evidence type="ECO:0000256" key="1">
    <source>
        <dbReference type="SAM" id="MobiDB-lite"/>
    </source>
</evidence>
<dbReference type="AlphaFoldDB" id="I0Z5R4"/>
<accession>I0Z5R4</accession>
<keyword evidence="3" id="KW-1185">Reference proteome</keyword>
<dbReference type="EMBL" id="AGSI01000003">
    <property type="protein sequence ID" value="EIE25983.1"/>
    <property type="molecule type" value="Genomic_DNA"/>
</dbReference>
<evidence type="ECO:0000313" key="2">
    <source>
        <dbReference type="EMBL" id="EIE25983.1"/>
    </source>
</evidence>
<proteinExistence type="predicted"/>
<dbReference type="Proteomes" id="UP000007264">
    <property type="component" value="Unassembled WGS sequence"/>
</dbReference>
<name>I0Z5R4_COCSC</name>
<feature type="compositionally biased region" description="Pro residues" evidence="1">
    <location>
        <begin position="206"/>
        <end position="226"/>
    </location>
</feature>
<gene>
    <name evidence="2" type="ORF">COCSUDRAFT_64928</name>
</gene>